<evidence type="ECO:0000313" key="3">
    <source>
        <dbReference type="Proteomes" id="UP000295550"/>
    </source>
</evidence>
<sequence length="77" mass="8974">MVMIIRKTKAIIIAYSIIFTVDMKRMEVFIISSENKLQQKMEYPQDISLLIRKLRQIMGLIPRIAAFTVYTGIIVLL</sequence>
<protein>
    <submittedName>
        <fullName evidence="2">Uncharacterized protein</fullName>
    </submittedName>
</protein>
<proteinExistence type="predicted"/>
<comment type="caution">
    <text evidence="2">The sequence shown here is derived from an EMBL/GenBank/DDBJ whole genome shotgun (WGS) entry which is preliminary data.</text>
</comment>
<keyword evidence="1" id="KW-0812">Transmembrane</keyword>
<organism evidence="2 3">
    <name type="scientific">Photorhabdus luminescens subsp. mexicana</name>
    <dbReference type="NCBI Taxonomy" id="2100167"/>
    <lineage>
        <taxon>Bacteria</taxon>
        <taxon>Pseudomonadati</taxon>
        <taxon>Pseudomonadota</taxon>
        <taxon>Gammaproteobacteria</taxon>
        <taxon>Enterobacterales</taxon>
        <taxon>Morganellaceae</taxon>
        <taxon>Photorhabdus</taxon>
    </lineage>
</organism>
<evidence type="ECO:0000313" key="2">
    <source>
        <dbReference type="EMBL" id="TDB42539.1"/>
    </source>
</evidence>
<evidence type="ECO:0000256" key="1">
    <source>
        <dbReference type="SAM" id="Phobius"/>
    </source>
</evidence>
<dbReference type="AlphaFoldDB" id="A0A4R4IQW2"/>
<keyword evidence="1" id="KW-1133">Transmembrane helix</keyword>
<feature type="transmembrane region" description="Helical" evidence="1">
    <location>
        <begin position="57"/>
        <end position="76"/>
    </location>
</feature>
<reference evidence="2 3" key="1">
    <citation type="journal article" date="2019" name="Int. J. Syst. Evol. Microbiol.">
        <title>Photorhabdus khanii subsp. guanajuatensis subsp. nov., isolated from Heterorhabditis atacamensis, and Photorhabdus luminescens subsp. mexicana subsp. nov., isolated from Heterorhabditis mexicana entomopathogenic nematodes.</title>
        <authorList>
            <person name="Machado R.A.R."/>
            <person name="Bruno P."/>
            <person name="Arce C.C.M."/>
            <person name="Liechti N."/>
            <person name="Kohler A."/>
            <person name="Bernal J."/>
            <person name="Bruggmann R."/>
            <person name="Turlings T.C.J."/>
        </authorList>
    </citation>
    <scope>NUCLEOTIDE SEQUENCE [LARGE SCALE GENOMIC DNA]</scope>
    <source>
        <strain evidence="2 3">MEX47-22</strain>
    </source>
</reference>
<keyword evidence="1" id="KW-0472">Membrane</keyword>
<accession>A0A4R4IQW2</accession>
<dbReference type="EMBL" id="PUJX01000060">
    <property type="protein sequence ID" value="TDB42539.1"/>
    <property type="molecule type" value="Genomic_DNA"/>
</dbReference>
<gene>
    <name evidence="2" type="ORF">C5468_25060</name>
</gene>
<dbReference type="Proteomes" id="UP000295550">
    <property type="component" value="Unassembled WGS sequence"/>
</dbReference>
<name>A0A4R4IQW2_PHOLU</name>